<dbReference type="Proteomes" id="UP000477311">
    <property type="component" value="Unassembled WGS sequence"/>
</dbReference>
<dbReference type="AlphaFoldDB" id="A0A6M1RRN9"/>
<dbReference type="RefSeq" id="WP_165108526.1">
    <property type="nucleotide sequence ID" value="NZ_JAAKYA010000082.1"/>
</dbReference>
<evidence type="ECO:0000313" key="3">
    <source>
        <dbReference type="EMBL" id="NGO40189.1"/>
    </source>
</evidence>
<feature type="modified residue" description="4-aspartylphosphate" evidence="1">
    <location>
        <position position="54"/>
    </location>
</feature>
<gene>
    <name evidence="3" type="ORF">G4L39_12410</name>
</gene>
<keyword evidence="4" id="KW-1185">Reference proteome</keyword>
<dbReference type="GO" id="GO:0000160">
    <property type="term" value="P:phosphorelay signal transduction system"/>
    <property type="evidence" value="ECO:0007669"/>
    <property type="project" value="InterPro"/>
</dbReference>
<comment type="caution">
    <text evidence="3">The sequence shown here is derived from an EMBL/GenBank/DDBJ whole genome shotgun (WGS) entry which is preliminary data.</text>
</comment>
<dbReference type="PROSITE" id="PS50110">
    <property type="entry name" value="RESPONSE_REGULATORY"/>
    <property type="match status" value="1"/>
</dbReference>
<dbReference type="Gene3D" id="3.40.50.2300">
    <property type="match status" value="1"/>
</dbReference>
<feature type="domain" description="Response regulatory" evidence="2">
    <location>
        <begin position="5"/>
        <end position="121"/>
    </location>
</feature>
<dbReference type="EMBL" id="JAAKYA010000082">
    <property type="protein sequence ID" value="NGO40189.1"/>
    <property type="molecule type" value="Genomic_DNA"/>
</dbReference>
<evidence type="ECO:0000256" key="1">
    <source>
        <dbReference type="PROSITE-ProRule" id="PRU00169"/>
    </source>
</evidence>
<dbReference type="InterPro" id="IPR011006">
    <property type="entry name" value="CheY-like_superfamily"/>
</dbReference>
<dbReference type="SUPFAM" id="SSF52172">
    <property type="entry name" value="CheY-like"/>
    <property type="match status" value="1"/>
</dbReference>
<reference evidence="3 4" key="1">
    <citation type="submission" date="2020-02" db="EMBL/GenBank/DDBJ databases">
        <title>Draft genome sequence of Limisphaera ngatamarikiensis NGM72.4T, a thermophilic Verrucomicrobia grouped in subdivision 3.</title>
        <authorList>
            <person name="Carere C.R."/>
            <person name="Steen J."/>
            <person name="Hugenholtz P."/>
            <person name="Stott M.B."/>
        </authorList>
    </citation>
    <scope>NUCLEOTIDE SEQUENCE [LARGE SCALE GENOMIC DNA]</scope>
    <source>
        <strain evidence="3 4">NGM72.4</strain>
    </source>
</reference>
<accession>A0A6M1RRN9</accession>
<name>A0A6M1RRN9_9BACT</name>
<evidence type="ECO:0000259" key="2">
    <source>
        <dbReference type="PROSITE" id="PS50110"/>
    </source>
</evidence>
<evidence type="ECO:0000313" key="4">
    <source>
        <dbReference type="Proteomes" id="UP000477311"/>
    </source>
</evidence>
<sequence>MTKPRLLLFYERLLPGTQLVNRLEDLGYEVRTVGAVEDLPVVTAAWKPLLVLADLESSRGNVVEAVRRIRQDPGTSHVPVLGFCGGRVGDLMERAREAGATLVVQDVALVQHLAQWLDQALEVD</sequence>
<protein>
    <recommendedName>
        <fullName evidence="2">Response regulatory domain-containing protein</fullName>
    </recommendedName>
</protein>
<proteinExistence type="predicted"/>
<organism evidence="3 4">
    <name type="scientific">Limisphaera ngatamarikiensis</name>
    <dbReference type="NCBI Taxonomy" id="1324935"/>
    <lineage>
        <taxon>Bacteria</taxon>
        <taxon>Pseudomonadati</taxon>
        <taxon>Verrucomicrobiota</taxon>
        <taxon>Verrucomicrobiia</taxon>
        <taxon>Limisphaerales</taxon>
        <taxon>Limisphaeraceae</taxon>
        <taxon>Limisphaera</taxon>
    </lineage>
</organism>
<keyword evidence="1" id="KW-0597">Phosphoprotein</keyword>
<dbReference type="InterPro" id="IPR001789">
    <property type="entry name" value="Sig_transdc_resp-reg_receiver"/>
</dbReference>